<protein>
    <submittedName>
        <fullName evidence="1">Uncharacterized protein</fullName>
    </submittedName>
</protein>
<accession>A0A540N3Y6</accession>
<keyword evidence="2" id="KW-1185">Reference proteome</keyword>
<comment type="caution">
    <text evidence="1">The sequence shown here is derived from an EMBL/GenBank/DDBJ whole genome shotgun (WGS) entry which is preliminary data.</text>
</comment>
<proteinExistence type="predicted"/>
<reference evidence="1 2" key="1">
    <citation type="journal article" date="2019" name="G3 (Bethesda)">
        <title>Sequencing of a Wild Apple (Malus baccata) Genome Unravels the Differences Between Cultivated and Wild Apple Species Regarding Disease Resistance and Cold Tolerance.</title>
        <authorList>
            <person name="Chen X."/>
        </authorList>
    </citation>
    <scope>NUCLEOTIDE SEQUENCE [LARGE SCALE GENOMIC DNA]</scope>
    <source>
        <strain evidence="2">cv. Shandingzi</strain>
        <tissue evidence="1">Leaves</tissue>
    </source>
</reference>
<gene>
    <name evidence="1" type="ORF">C1H46_008591</name>
</gene>
<dbReference type="EMBL" id="VIEB01000115">
    <property type="protein sequence ID" value="TQE05772.1"/>
    <property type="molecule type" value="Genomic_DNA"/>
</dbReference>
<dbReference type="AlphaFoldDB" id="A0A540N3Y6"/>
<name>A0A540N3Y6_MALBA</name>
<dbReference type="Proteomes" id="UP000315295">
    <property type="component" value="Unassembled WGS sequence"/>
</dbReference>
<organism evidence="1 2">
    <name type="scientific">Malus baccata</name>
    <name type="common">Siberian crab apple</name>
    <name type="synonym">Pyrus baccata</name>
    <dbReference type="NCBI Taxonomy" id="106549"/>
    <lineage>
        <taxon>Eukaryota</taxon>
        <taxon>Viridiplantae</taxon>
        <taxon>Streptophyta</taxon>
        <taxon>Embryophyta</taxon>
        <taxon>Tracheophyta</taxon>
        <taxon>Spermatophyta</taxon>
        <taxon>Magnoliopsida</taxon>
        <taxon>eudicotyledons</taxon>
        <taxon>Gunneridae</taxon>
        <taxon>Pentapetalae</taxon>
        <taxon>rosids</taxon>
        <taxon>fabids</taxon>
        <taxon>Rosales</taxon>
        <taxon>Rosaceae</taxon>
        <taxon>Amygdaloideae</taxon>
        <taxon>Maleae</taxon>
        <taxon>Malus</taxon>
    </lineage>
</organism>
<sequence length="50" mass="5758">MPYLKGYETPNLVLFDGNKGSPKEHISYFIDTLGPHHPVEKSVGEVRRFR</sequence>
<evidence type="ECO:0000313" key="1">
    <source>
        <dbReference type="EMBL" id="TQE05772.1"/>
    </source>
</evidence>
<evidence type="ECO:0000313" key="2">
    <source>
        <dbReference type="Proteomes" id="UP000315295"/>
    </source>
</evidence>